<comment type="caution">
    <text evidence="1">The sequence shown here is derived from an EMBL/GenBank/DDBJ whole genome shotgun (WGS) entry which is preliminary data.</text>
</comment>
<proteinExistence type="predicted"/>
<keyword evidence="2" id="KW-1185">Reference proteome</keyword>
<name>A0ABQ6E5L3_9GAMM</name>
<dbReference type="EMBL" id="BSPQ01000030">
    <property type="protein sequence ID" value="GLS92682.1"/>
    <property type="molecule type" value="Genomic_DNA"/>
</dbReference>
<evidence type="ECO:0000313" key="2">
    <source>
        <dbReference type="Proteomes" id="UP001157353"/>
    </source>
</evidence>
<dbReference type="Gene3D" id="1.20.1260.10">
    <property type="match status" value="1"/>
</dbReference>
<sequence length="151" mass="17655">MRFKPIKEFFTYIEECHKALAELYLRLSLEATDPKVRLLLDFMRNKEQLSYLHLHDYAQQAPTSLLETWLDNIFDQSFPMKCQQLKIQPDLAIEDVVAIAMDLDMQLIELMQNAAYNSPTVEAELALENLSNQEQKTLHQVVIASNEFEFM</sequence>
<dbReference type="RefSeq" id="WP_284205830.1">
    <property type="nucleotide sequence ID" value="NZ_BSPQ01000030.1"/>
</dbReference>
<dbReference type="Proteomes" id="UP001157353">
    <property type="component" value="Unassembled WGS sequence"/>
</dbReference>
<organism evidence="1 2">
    <name type="scientific">Psychromonas marina</name>
    <dbReference type="NCBI Taxonomy" id="88364"/>
    <lineage>
        <taxon>Bacteria</taxon>
        <taxon>Pseudomonadati</taxon>
        <taxon>Pseudomonadota</taxon>
        <taxon>Gammaproteobacteria</taxon>
        <taxon>Alteromonadales</taxon>
        <taxon>Psychromonadaceae</taxon>
        <taxon>Psychromonas</taxon>
    </lineage>
</organism>
<accession>A0ABQ6E5L3</accession>
<reference evidence="2" key="1">
    <citation type="journal article" date="2019" name="Int. J. Syst. Evol. Microbiol.">
        <title>The Global Catalogue of Microorganisms (GCM) 10K type strain sequencing project: providing services to taxonomists for standard genome sequencing and annotation.</title>
        <authorList>
            <consortium name="The Broad Institute Genomics Platform"/>
            <consortium name="The Broad Institute Genome Sequencing Center for Infectious Disease"/>
            <person name="Wu L."/>
            <person name="Ma J."/>
        </authorList>
    </citation>
    <scope>NUCLEOTIDE SEQUENCE [LARGE SCALE GENOMIC DNA]</scope>
    <source>
        <strain evidence="2">NBRC 103166</strain>
    </source>
</reference>
<evidence type="ECO:0000313" key="1">
    <source>
        <dbReference type="EMBL" id="GLS92682.1"/>
    </source>
</evidence>
<protein>
    <submittedName>
        <fullName evidence="1">Uncharacterized protein</fullName>
    </submittedName>
</protein>
<dbReference type="InterPro" id="IPR012347">
    <property type="entry name" value="Ferritin-like"/>
</dbReference>
<gene>
    <name evidence="1" type="ORF">GCM10007916_37540</name>
</gene>